<evidence type="ECO:0000313" key="3">
    <source>
        <dbReference type="Proteomes" id="UP000260640"/>
    </source>
</evidence>
<sequence>MENREITLADIFLDILSESQDKGAKLMAERIKAAIKSPEILELVNICVINALGYKSKISSKTVDNAIDSIVSFVHSEIDSSNLSDNDKEKEKNSYKHFAKSLGKILKENLQVAQQLI</sequence>
<proteinExistence type="predicted"/>
<reference evidence="2 3" key="1">
    <citation type="submission" date="2018-08" db="EMBL/GenBank/DDBJ databases">
        <title>A genome reference for cultivated species of the human gut microbiota.</title>
        <authorList>
            <person name="Zou Y."/>
            <person name="Xue W."/>
            <person name="Luo G."/>
        </authorList>
    </citation>
    <scope>NUCLEOTIDE SEQUENCE [LARGE SCALE GENOMIC DNA]</scope>
    <source>
        <strain evidence="2 3">TM05-16</strain>
    </source>
</reference>
<accession>A0A3E4JFC4</accession>
<dbReference type="Proteomes" id="UP000470332">
    <property type="component" value="Unassembled WGS sequence"/>
</dbReference>
<evidence type="ECO:0000313" key="4">
    <source>
        <dbReference type="Proteomes" id="UP000470332"/>
    </source>
</evidence>
<evidence type="ECO:0000313" key="2">
    <source>
        <dbReference type="EMBL" id="RGJ76846.1"/>
    </source>
</evidence>
<dbReference type="RefSeq" id="WP_005828814.1">
    <property type="nucleotide sequence ID" value="NZ_CBCRWF010000015.1"/>
</dbReference>
<dbReference type="EMBL" id="QSPP01000105">
    <property type="protein sequence ID" value="RGJ76846.1"/>
    <property type="molecule type" value="Genomic_DNA"/>
</dbReference>
<gene>
    <name evidence="2" type="ORF">DXD46_20340</name>
    <name evidence="1" type="ORF">GAS37_14260</name>
</gene>
<evidence type="ECO:0000313" key="1">
    <source>
        <dbReference type="EMBL" id="KAB3859708.1"/>
    </source>
</evidence>
<protein>
    <submittedName>
        <fullName evidence="2">Uncharacterized protein</fullName>
    </submittedName>
</protein>
<organism evidence="2 3">
    <name type="scientific">Phocaeicola vulgatus</name>
    <name type="common">Bacteroides vulgatus</name>
    <dbReference type="NCBI Taxonomy" id="821"/>
    <lineage>
        <taxon>Bacteria</taxon>
        <taxon>Pseudomonadati</taxon>
        <taxon>Bacteroidota</taxon>
        <taxon>Bacteroidia</taxon>
        <taxon>Bacteroidales</taxon>
        <taxon>Bacteroidaceae</taxon>
        <taxon>Phocaeicola</taxon>
    </lineage>
</organism>
<name>A0A3E4JFC4_PHOVU</name>
<reference evidence="1 4" key="2">
    <citation type="journal article" date="2019" name="Nat. Med.">
        <title>A library of human gut bacterial isolates paired with longitudinal multiomics data enables mechanistic microbiome research.</title>
        <authorList>
            <person name="Poyet M."/>
            <person name="Groussin M."/>
            <person name="Gibbons S.M."/>
            <person name="Avila-Pacheco J."/>
            <person name="Jiang X."/>
            <person name="Kearney S.M."/>
            <person name="Perrotta A.R."/>
            <person name="Berdy B."/>
            <person name="Zhao S."/>
            <person name="Lieberman T.D."/>
            <person name="Swanson P.K."/>
            <person name="Smith M."/>
            <person name="Roesemann S."/>
            <person name="Alexander J.E."/>
            <person name="Rich S.A."/>
            <person name="Livny J."/>
            <person name="Vlamakis H."/>
            <person name="Clish C."/>
            <person name="Bullock K."/>
            <person name="Deik A."/>
            <person name="Scott J."/>
            <person name="Pierce K.A."/>
            <person name="Xavier R.J."/>
            <person name="Alm E.J."/>
        </authorList>
    </citation>
    <scope>NUCLEOTIDE SEQUENCE [LARGE SCALE GENOMIC DNA]</scope>
    <source>
        <strain evidence="1 4">BIOML-A9</strain>
    </source>
</reference>
<dbReference type="Proteomes" id="UP000260640">
    <property type="component" value="Unassembled WGS sequence"/>
</dbReference>
<dbReference type="EMBL" id="WCXA01000030">
    <property type="protein sequence ID" value="KAB3859708.1"/>
    <property type="molecule type" value="Genomic_DNA"/>
</dbReference>
<dbReference type="AlphaFoldDB" id="A0A3E4JFC4"/>
<dbReference type="GeneID" id="5301692"/>
<comment type="caution">
    <text evidence="2">The sequence shown here is derived from an EMBL/GenBank/DDBJ whole genome shotgun (WGS) entry which is preliminary data.</text>
</comment>